<sequence length="249" mass="28045">MANEDRCRESALSFSLNEYIAEEVMGRLQCGLWSHGHLLARHIIILFVENLEFGKTELQCVIVFDSLAYHERTLTETCKKKQAKVIDHWVLSVAQRSPINRFLMFAVLLEWNGRLATDEENGVFMLYYFVLLASPLLDTSIASPLTRRVTVFGDRNFQPPTKYKDALSLEILLWILLVLPQTVGAGLEVPGALAAQTTPEDQIVFFCGIPVEHRQGQVAYRSGVTTGQISLAYVGQSYRELYESADDGL</sequence>
<proteinExistence type="predicted"/>
<dbReference type="Proteomes" id="UP001383192">
    <property type="component" value="Unassembled WGS sequence"/>
</dbReference>
<name>A0AAW0ATB4_9AGAR</name>
<accession>A0AAW0ATB4</accession>
<reference evidence="1 2" key="1">
    <citation type="submission" date="2024-01" db="EMBL/GenBank/DDBJ databases">
        <title>A draft genome for a cacao thread blight-causing isolate of Paramarasmius palmivorus.</title>
        <authorList>
            <person name="Baruah I.K."/>
            <person name="Bukari Y."/>
            <person name="Amoako-Attah I."/>
            <person name="Meinhardt L.W."/>
            <person name="Bailey B.A."/>
            <person name="Cohen S.P."/>
        </authorList>
    </citation>
    <scope>NUCLEOTIDE SEQUENCE [LARGE SCALE GENOMIC DNA]</scope>
    <source>
        <strain evidence="1 2">GH-12</strain>
    </source>
</reference>
<dbReference type="AlphaFoldDB" id="A0AAW0ATB4"/>
<evidence type="ECO:0000313" key="1">
    <source>
        <dbReference type="EMBL" id="KAK7016804.1"/>
    </source>
</evidence>
<organism evidence="1 2">
    <name type="scientific">Paramarasmius palmivorus</name>
    <dbReference type="NCBI Taxonomy" id="297713"/>
    <lineage>
        <taxon>Eukaryota</taxon>
        <taxon>Fungi</taxon>
        <taxon>Dikarya</taxon>
        <taxon>Basidiomycota</taxon>
        <taxon>Agaricomycotina</taxon>
        <taxon>Agaricomycetes</taxon>
        <taxon>Agaricomycetidae</taxon>
        <taxon>Agaricales</taxon>
        <taxon>Marasmiineae</taxon>
        <taxon>Marasmiaceae</taxon>
        <taxon>Paramarasmius</taxon>
    </lineage>
</organism>
<gene>
    <name evidence="1" type="ORF">VNI00_018789</name>
</gene>
<comment type="caution">
    <text evidence="1">The sequence shown here is derived from an EMBL/GenBank/DDBJ whole genome shotgun (WGS) entry which is preliminary data.</text>
</comment>
<protein>
    <submittedName>
        <fullName evidence="1">Uncharacterized protein</fullName>
    </submittedName>
</protein>
<evidence type="ECO:0000313" key="2">
    <source>
        <dbReference type="Proteomes" id="UP001383192"/>
    </source>
</evidence>
<keyword evidence="2" id="KW-1185">Reference proteome</keyword>
<dbReference type="EMBL" id="JAYKXP010000273">
    <property type="protein sequence ID" value="KAK7016804.1"/>
    <property type="molecule type" value="Genomic_DNA"/>
</dbReference>